<dbReference type="EMBL" id="CP003495">
    <property type="protein sequence ID" value="AFY30350.1"/>
    <property type="molecule type" value="Genomic_DNA"/>
</dbReference>
<gene>
    <name evidence="1" type="ordered locus">Cyagr_3276</name>
</gene>
<dbReference type="Proteomes" id="UP000010388">
    <property type="component" value="Chromosome"/>
</dbReference>
<evidence type="ECO:0000313" key="2">
    <source>
        <dbReference type="Proteomes" id="UP000010388"/>
    </source>
</evidence>
<protein>
    <submittedName>
        <fullName evidence="1">Uncharacterized protein</fullName>
    </submittedName>
</protein>
<dbReference type="AlphaFoldDB" id="K9PB71"/>
<name>K9PB71_CYAGP</name>
<organism evidence="1 2">
    <name type="scientific">Cyanobium gracile (strain ATCC 27147 / PCC 6307)</name>
    <dbReference type="NCBI Taxonomy" id="292564"/>
    <lineage>
        <taxon>Bacteria</taxon>
        <taxon>Bacillati</taxon>
        <taxon>Cyanobacteriota</taxon>
        <taxon>Cyanophyceae</taxon>
        <taxon>Synechococcales</taxon>
        <taxon>Prochlorococcaceae</taxon>
        <taxon>Cyanobium</taxon>
    </lineage>
</organism>
<sequence length="297" mass="30590">MIRPLASRTIWWQRIASGPHCRPLGCVAVFQQASTGLVKSPFMPYYAEASCTVTSPMAPTLQTLLRTSGPLKFLVPAAAITGALTFGAPSAHALTGSLAFSNGTSDFASQVNIADPTDTFSVLFNTPGPTGLVLINSATGLFTPPFAPAPPSSVDLAVSSPTAVFNWFAPVAPGAALYKLANNTAFTFSNGVTVGIFGGVDFLVTQGLDGTVQVDVTQNLPANLTSFVTGLPAGSVFVTDGAFTFNDTLPSTPGSYSAQVDVSDGQEVPGPLPILGAGVAFGFSRRLRQRVKSAAVV</sequence>
<evidence type="ECO:0000313" key="1">
    <source>
        <dbReference type="EMBL" id="AFY30350.1"/>
    </source>
</evidence>
<dbReference type="KEGG" id="cgc:Cyagr_3276"/>
<accession>K9PB71</accession>
<dbReference type="HOGENOM" id="CLU_936021_0_0_3"/>
<reference evidence="2" key="1">
    <citation type="journal article" date="2013" name="Proc. Natl. Acad. Sci. U.S.A.">
        <title>Improving the coverage of the cyanobacterial phylum using diversity-driven genome sequencing.</title>
        <authorList>
            <person name="Shih P.M."/>
            <person name="Wu D."/>
            <person name="Latifi A."/>
            <person name="Axen S.D."/>
            <person name="Fewer D.P."/>
            <person name="Talla E."/>
            <person name="Calteau A."/>
            <person name="Cai F."/>
            <person name="Tandeau de Marsac N."/>
            <person name="Rippka R."/>
            <person name="Herdman M."/>
            <person name="Sivonen K."/>
            <person name="Coursin T."/>
            <person name="Laurent T."/>
            <person name="Goodwin L."/>
            <person name="Nolan M."/>
            <person name="Davenport K.W."/>
            <person name="Han C.S."/>
            <person name="Rubin E.M."/>
            <person name="Eisen J.A."/>
            <person name="Woyke T."/>
            <person name="Gugger M."/>
            <person name="Kerfeld C.A."/>
        </authorList>
    </citation>
    <scope>NUCLEOTIDE SEQUENCE [LARGE SCALE GENOMIC DNA]</scope>
    <source>
        <strain evidence="2">ATCC 27147 / PCC 6307</strain>
    </source>
</reference>
<proteinExistence type="predicted"/>